<evidence type="ECO:0000256" key="1">
    <source>
        <dbReference type="ARBA" id="ARBA00000213"/>
    </source>
</evidence>
<dbReference type="SMART" id="SM00437">
    <property type="entry name" value="TOP1Ac"/>
    <property type="match status" value="1"/>
</dbReference>
<evidence type="ECO:0000256" key="5">
    <source>
        <dbReference type="ARBA" id="ARBA00022833"/>
    </source>
</evidence>
<dbReference type="CDD" id="cd03363">
    <property type="entry name" value="TOPRIM_TopoIA_TopoI"/>
    <property type="match status" value="1"/>
</dbReference>
<feature type="site" description="Interaction with DNA" evidence="7">
    <location>
        <position position="143"/>
    </location>
</feature>
<keyword evidence="7" id="KW-0799">Topoisomerase</keyword>
<evidence type="ECO:0000256" key="7">
    <source>
        <dbReference type="HAMAP-Rule" id="MF_00952"/>
    </source>
</evidence>
<keyword evidence="7" id="KW-0238">DNA-binding</keyword>
<keyword evidence="7" id="KW-0413">Isomerase</keyword>
<dbReference type="CDD" id="cd00186">
    <property type="entry name" value="TOP1Ac"/>
    <property type="match status" value="1"/>
</dbReference>
<feature type="site" description="Interaction with DNA" evidence="7">
    <location>
        <position position="33"/>
    </location>
</feature>
<evidence type="ECO:0000313" key="10">
    <source>
        <dbReference type="EMBL" id="BBL72393.1"/>
    </source>
</evidence>
<dbReference type="EMBL" id="AP019782">
    <property type="protein sequence ID" value="BBL72393.1"/>
    <property type="molecule type" value="Genomic_DNA"/>
</dbReference>
<dbReference type="InterPro" id="IPR000380">
    <property type="entry name" value="Topo_IA"/>
</dbReference>
<dbReference type="Pfam" id="PF01396">
    <property type="entry name" value="Zn_ribbon_Top1"/>
    <property type="match status" value="3"/>
</dbReference>
<dbReference type="SMART" id="SM00436">
    <property type="entry name" value="TOP1Bc"/>
    <property type="match status" value="1"/>
</dbReference>
<accession>A0A8D4VQV6</accession>
<dbReference type="Pfam" id="PF01751">
    <property type="entry name" value="Toprim"/>
    <property type="match status" value="1"/>
</dbReference>
<evidence type="ECO:0000259" key="8">
    <source>
        <dbReference type="PROSITE" id="PS50880"/>
    </source>
</evidence>
<dbReference type="InterPro" id="IPR023406">
    <property type="entry name" value="Topo_IA_AS"/>
</dbReference>
<evidence type="ECO:0000259" key="9">
    <source>
        <dbReference type="PROSITE" id="PS52039"/>
    </source>
</evidence>
<dbReference type="KEGG" id="moz:MoryE10_29990"/>
<feature type="site" description="Interaction with DNA" evidence="7">
    <location>
        <position position="309"/>
    </location>
</feature>
<dbReference type="Pfam" id="PF01131">
    <property type="entry name" value="Topoisom_bac"/>
    <property type="match status" value="1"/>
</dbReference>
<comment type="subunit">
    <text evidence="7">Monomer.</text>
</comment>
<feature type="site" description="Interaction with DNA" evidence="7">
    <location>
        <position position="144"/>
    </location>
</feature>
<comment type="catalytic activity">
    <reaction evidence="1 7">
        <text>ATP-independent breakage of single-stranded DNA, followed by passage and rejoining.</text>
        <dbReference type="EC" id="5.6.2.1"/>
    </reaction>
</comment>
<dbReference type="InterPro" id="IPR003601">
    <property type="entry name" value="Topo_IA_2"/>
</dbReference>
<evidence type="ECO:0000313" key="11">
    <source>
        <dbReference type="Proteomes" id="UP000824988"/>
    </source>
</evidence>
<dbReference type="Proteomes" id="UP000824988">
    <property type="component" value="Chromosome"/>
</dbReference>
<gene>
    <name evidence="7 10" type="primary">topA</name>
    <name evidence="10" type="ORF">MoryE10_29990</name>
</gene>
<dbReference type="InterPro" id="IPR013497">
    <property type="entry name" value="Topo_IA_cen"/>
</dbReference>
<keyword evidence="11" id="KW-1185">Reference proteome</keyword>
<dbReference type="GO" id="GO:0008270">
    <property type="term" value="F:zinc ion binding"/>
    <property type="evidence" value="ECO:0007669"/>
    <property type="project" value="UniProtKB-KW"/>
</dbReference>
<dbReference type="GO" id="GO:0006265">
    <property type="term" value="P:DNA topological change"/>
    <property type="evidence" value="ECO:0007669"/>
    <property type="project" value="UniProtKB-UniRule"/>
</dbReference>
<dbReference type="NCBIfam" id="TIGR01051">
    <property type="entry name" value="topA_bact"/>
    <property type="match status" value="1"/>
</dbReference>
<dbReference type="SMART" id="SM00493">
    <property type="entry name" value="TOPRIM"/>
    <property type="match status" value="1"/>
</dbReference>
<comment type="caution">
    <text evidence="7">Lacks conserved residue(s) required for the propagation of feature annotation.</text>
</comment>
<proteinExistence type="inferred from homology"/>
<feature type="site" description="Interaction with DNA" evidence="7">
    <location>
        <position position="159"/>
    </location>
</feature>
<dbReference type="HAMAP" id="MF_00952">
    <property type="entry name" value="Topoisom_1_prok"/>
    <property type="match status" value="1"/>
</dbReference>
<feature type="active site" description="O-(5'-phospho-DNA)-tyrosine intermediate" evidence="7">
    <location>
        <position position="307"/>
    </location>
</feature>
<comment type="function">
    <text evidence="7">Releases the supercoiling and torsional tension of DNA, which is introduced during the DNA replication and transcription, by transiently cleaving and rejoining one strand of the DNA duplex. Introduces a single-strand break via transesterification at a target site in duplex DNA. The scissile phosphodiester is attacked by the catalytic tyrosine of the enzyme, resulting in the formation of a DNA-(5'-phosphotyrosyl)-enzyme intermediate and the expulsion of a 3'-OH DNA strand. The free DNA strand then undergoes passage around the unbroken strand, thus removing DNA supercoils. Finally, in the religation step, the DNA 3'-OH attacks the covalent intermediate to expel the active-site tyrosine and restore the DNA phosphodiester backbone.</text>
</comment>
<sequence>MSNNLVIVESPAKAKTIEKYLGKDFHVLASYGHVRDLIPKEGAVDPEHDFAMRYEVIEKNSKHVQAIAKAAKSADVLYLATDPDREGEAISWHIHEILQEKKALKDKPVHRVVFHEITKRAITEAIADPKPLSTDLINAQQARRALDYLVGFNLSPLLWKKIRRGLSAGRVQSPALRMIVERELEIEAFQTREYWTVDAASKAHGQEFKAKLTHYAGEKQEQFSITDEGRATTVRDALLQAAGGKLRVAKLEKKQRKRNPAPPFITSTLQQEAARKLGFTTRRTMTVAQQLYEGIDIGGETVGLITYMRTDSTALAAEAVAEMRELIAERFGKDNVPDAPRVYKTKSKNAQEAHEAVRPTSSRRIPETLKGYLTPDQLKLYALIWKRTVACQMIHATINMVAADLSCGEGNVFRATGSTIAHPGFMAVYLEGRDDAATSDDDEESVLPPMKEGEDVQLLDVITGQHFTEPPPRYTEASLVKALEEHGIGRPSTYASIISTLQQRDYVKLETKRFYPTDVGRIVNKFLTEHFTQYVDYNFTALLEDDLDAVARGEKQWVPLLRQFWQPFTTLISAKDESLKRQDVTQEAMDEACPECGSKLSIRLGRNGRFIGCTNYPECKYTRNLNADGAEEEVKPEVVEGRTCPECDSPLVVKTGRYGKFIGCSAYPKCKHIESLVKPADTGVTCPECKTGTLLARKSRYGKLFYSCSTYPKCSYAAWNPPIAEPCPNCGWPILTIKTTKRRGTEKVCPQKECGYATPYEGAAPEAS</sequence>
<feature type="domain" description="Toprim" evidence="8">
    <location>
        <begin position="3"/>
        <end position="113"/>
    </location>
</feature>
<dbReference type="GO" id="GO:0003917">
    <property type="term" value="F:DNA topoisomerase type I (single strand cut, ATP-independent) activity"/>
    <property type="evidence" value="ECO:0007669"/>
    <property type="project" value="UniProtKB-UniRule"/>
</dbReference>
<dbReference type="PROSITE" id="PS52039">
    <property type="entry name" value="TOPO_IA_2"/>
    <property type="match status" value="1"/>
</dbReference>
<dbReference type="InterPro" id="IPR013498">
    <property type="entry name" value="Topo_IA_Znf"/>
</dbReference>
<protein>
    <recommendedName>
        <fullName evidence="7">DNA topoisomerase 1</fullName>
        <ecNumber evidence="7">5.6.2.1</ecNumber>
    </recommendedName>
    <alternativeName>
        <fullName evidence="7">DNA topoisomerase I</fullName>
    </alternativeName>
</protein>
<dbReference type="GO" id="GO:0003677">
    <property type="term" value="F:DNA binding"/>
    <property type="evidence" value="ECO:0007669"/>
    <property type="project" value="UniProtKB-KW"/>
</dbReference>
<evidence type="ECO:0000256" key="6">
    <source>
        <dbReference type="ARBA" id="ARBA00022842"/>
    </source>
</evidence>
<dbReference type="PANTHER" id="PTHR42785:SF1">
    <property type="entry name" value="DNA TOPOISOMERASE"/>
    <property type="match status" value="1"/>
</dbReference>
<dbReference type="RefSeq" id="WP_221047531.1">
    <property type="nucleotide sequence ID" value="NZ_AP019782.1"/>
</dbReference>
<name>A0A8D4VQV6_9GAMM</name>
<dbReference type="InterPro" id="IPR003602">
    <property type="entry name" value="Topo_IA_DNA-bd_dom"/>
</dbReference>
<dbReference type="InterPro" id="IPR005733">
    <property type="entry name" value="TopoI_bac-type"/>
</dbReference>
<feature type="site" description="Interaction with DNA" evidence="7">
    <location>
        <position position="504"/>
    </location>
</feature>
<dbReference type="PANTHER" id="PTHR42785">
    <property type="entry name" value="DNA TOPOISOMERASE, TYPE IA, CORE"/>
    <property type="match status" value="1"/>
</dbReference>
<evidence type="ECO:0000256" key="2">
    <source>
        <dbReference type="ARBA" id="ARBA00009446"/>
    </source>
</evidence>
<keyword evidence="5" id="KW-0862">Zinc</keyword>
<evidence type="ECO:0000256" key="3">
    <source>
        <dbReference type="ARBA" id="ARBA00022723"/>
    </source>
</evidence>
<dbReference type="InterPro" id="IPR006171">
    <property type="entry name" value="TOPRIM_dom"/>
</dbReference>
<keyword evidence="6" id="KW-0460">Magnesium</keyword>
<dbReference type="InterPro" id="IPR034149">
    <property type="entry name" value="TOPRIM_TopoI"/>
</dbReference>
<feature type="region of interest" description="Interaction with DNA" evidence="7">
    <location>
        <begin position="167"/>
        <end position="172"/>
    </location>
</feature>
<dbReference type="GO" id="GO:0005694">
    <property type="term" value="C:chromosome"/>
    <property type="evidence" value="ECO:0007669"/>
    <property type="project" value="InterPro"/>
</dbReference>
<keyword evidence="3" id="KW-0479">Metal-binding</keyword>
<dbReference type="PROSITE" id="PS00396">
    <property type="entry name" value="TOPO_IA_1"/>
    <property type="match status" value="1"/>
</dbReference>
<dbReference type="EC" id="5.6.2.1" evidence="7"/>
<comment type="similarity">
    <text evidence="2 7">Belongs to the type IA topoisomerase family.</text>
</comment>
<reference evidence="10" key="1">
    <citation type="submission" date="2019-06" db="EMBL/GenBank/DDBJ databases">
        <title>Complete genome sequence of Methylogaea oryzae strain JCM16910.</title>
        <authorList>
            <person name="Asakawa S."/>
        </authorList>
    </citation>
    <scope>NUCLEOTIDE SEQUENCE</scope>
    <source>
        <strain evidence="10">E10</strain>
    </source>
</reference>
<feature type="domain" description="Topo IA-type catalytic" evidence="9">
    <location>
        <begin position="133"/>
        <end position="572"/>
    </location>
</feature>
<dbReference type="PROSITE" id="PS50880">
    <property type="entry name" value="TOPRIM"/>
    <property type="match status" value="1"/>
</dbReference>
<dbReference type="InterPro" id="IPR028612">
    <property type="entry name" value="Topoisom_1_IA"/>
</dbReference>
<dbReference type="AlphaFoldDB" id="A0A8D4VQV6"/>
<evidence type="ECO:0000256" key="4">
    <source>
        <dbReference type="ARBA" id="ARBA00022771"/>
    </source>
</evidence>
<feature type="site" description="Interaction with DNA" evidence="7">
    <location>
        <position position="147"/>
    </location>
</feature>
<keyword evidence="4" id="KW-0863">Zinc-finger</keyword>
<organism evidence="10 11">
    <name type="scientific">Methylogaea oryzae</name>
    <dbReference type="NCBI Taxonomy" id="1295382"/>
    <lineage>
        <taxon>Bacteria</taxon>
        <taxon>Pseudomonadati</taxon>
        <taxon>Pseudomonadota</taxon>
        <taxon>Gammaproteobacteria</taxon>
        <taxon>Methylococcales</taxon>
        <taxon>Methylococcaceae</taxon>
        <taxon>Methylogaea</taxon>
    </lineage>
</organism>